<sequence length="124" mass="14416">MSDGLTRTIYNEARGEGEVGMRAVASTIYNRSKLNRGYLGGKDFNEICRKGYDGYKIDANPTHPGDIRAWHIAEEIANEMRSENFHPTNNYTHFATTRNAFVRYEGPNFEYKEQIGNHYFFREH</sequence>
<evidence type="ECO:0000313" key="2">
    <source>
        <dbReference type="EMBL" id="OMJ86847.1"/>
    </source>
</evidence>
<gene>
    <name evidence="2" type="ORF">SteCoe_11556</name>
</gene>
<comment type="caution">
    <text evidence="2">The sequence shown here is derived from an EMBL/GenBank/DDBJ whole genome shotgun (WGS) entry which is preliminary data.</text>
</comment>
<protein>
    <recommendedName>
        <fullName evidence="1">Cell wall hydrolase SleB domain-containing protein</fullName>
    </recommendedName>
</protein>
<keyword evidence="3" id="KW-1185">Reference proteome</keyword>
<name>A0A1R2CCW4_9CILI</name>
<accession>A0A1R2CCW4</accession>
<dbReference type="Gene3D" id="1.10.10.2520">
    <property type="entry name" value="Cell wall hydrolase SleB, domain 1"/>
    <property type="match status" value="1"/>
</dbReference>
<proteinExistence type="predicted"/>
<dbReference type="AlphaFoldDB" id="A0A1R2CCW4"/>
<dbReference type="OrthoDB" id="9983162at2759"/>
<dbReference type="InterPro" id="IPR042047">
    <property type="entry name" value="SleB_dom1"/>
</dbReference>
<dbReference type="Pfam" id="PF07486">
    <property type="entry name" value="Hydrolase_2"/>
    <property type="match status" value="1"/>
</dbReference>
<organism evidence="2 3">
    <name type="scientific">Stentor coeruleus</name>
    <dbReference type="NCBI Taxonomy" id="5963"/>
    <lineage>
        <taxon>Eukaryota</taxon>
        <taxon>Sar</taxon>
        <taxon>Alveolata</taxon>
        <taxon>Ciliophora</taxon>
        <taxon>Postciliodesmatophora</taxon>
        <taxon>Heterotrichea</taxon>
        <taxon>Heterotrichida</taxon>
        <taxon>Stentoridae</taxon>
        <taxon>Stentor</taxon>
    </lineage>
</organism>
<dbReference type="Proteomes" id="UP000187209">
    <property type="component" value="Unassembled WGS sequence"/>
</dbReference>
<feature type="domain" description="Cell wall hydrolase SleB" evidence="1">
    <location>
        <begin position="15"/>
        <end position="121"/>
    </location>
</feature>
<reference evidence="2 3" key="1">
    <citation type="submission" date="2016-11" db="EMBL/GenBank/DDBJ databases">
        <title>The macronuclear genome of Stentor coeruleus: a giant cell with tiny introns.</title>
        <authorList>
            <person name="Slabodnick M."/>
            <person name="Ruby J.G."/>
            <person name="Reiff S.B."/>
            <person name="Swart E.C."/>
            <person name="Gosai S."/>
            <person name="Prabakaran S."/>
            <person name="Witkowska E."/>
            <person name="Larue G.E."/>
            <person name="Fisher S."/>
            <person name="Freeman R.M."/>
            <person name="Gunawardena J."/>
            <person name="Chu W."/>
            <person name="Stover N.A."/>
            <person name="Gregory B.D."/>
            <person name="Nowacki M."/>
            <person name="Derisi J."/>
            <person name="Roy S.W."/>
            <person name="Marshall W.F."/>
            <person name="Sood P."/>
        </authorList>
    </citation>
    <scope>NUCLEOTIDE SEQUENCE [LARGE SCALE GENOMIC DNA]</scope>
    <source>
        <strain evidence="2">WM001</strain>
    </source>
</reference>
<dbReference type="GO" id="GO:0016787">
    <property type="term" value="F:hydrolase activity"/>
    <property type="evidence" value="ECO:0007669"/>
    <property type="project" value="InterPro"/>
</dbReference>
<evidence type="ECO:0000313" key="3">
    <source>
        <dbReference type="Proteomes" id="UP000187209"/>
    </source>
</evidence>
<evidence type="ECO:0000259" key="1">
    <source>
        <dbReference type="Pfam" id="PF07486"/>
    </source>
</evidence>
<dbReference type="EMBL" id="MPUH01000193">
    <property type="protein sequence ID" value="OMJ86847.1"/>
    <property type="molecule type" value="Genomic_DNA"/>
</dbReference>
<dbReference type="InterPro" id="IPR011105">
    <property type="entry name" value="Cell_wall_hydrolase_SleB"/>
</dbReference>